<feature type="compositionally biased region" description="Low complexity" evidence="1">
    <location>
        <begin position="62"/>
        <end position="72"/>
    </location>
</feature>
<accession>A0A164PH97</accession>
<evidence type="ECO:0000313" key="3">
    <source>
        <dbReference type="Proteomes" id="UP000076722"/>
    </source>
</evidence>
<protein>
    <submittedName>
        <fullName evidence="2">Uncharacterized protein</fullName>
    </submittedName>
</protein>
<keyword evidence="3" id="KW-1185">Reference proteome</keyword>
<feature type="region of interest" description="Disordered" evidence="1">
    <location>
        <begin position="161"/>
        <end position="185"/>
    </location>
</feature>
<proteinExistence type="predicted"/>
<dbReference type="EMBL" id="KV419434">
    <property type="protein sequence ID" value="KZS88725.1"/>
    <property type="molecule type" value="Genomic_DNA"/>
</dbReference>
<evidence type="ECO:0000313" key="2">
    <source>
        <dbReference type="EMBL" id="KZS88725.1"/>
    </source>
</evidence>
<dbReference type="AlphaFoldDB" id="A0A164PH97"/>
<dbReference type="Proteomes" id="UP000076722">
    <property type="component" value="Unassembled WGS sequence"/>
</dbReference>
<evidence type="ECO:0000256" key="1">
    <source>
        <dbReference type="SAM" id="MobiDB-lite"/>
    </source>
</evidence>
<reference evidence="2 3" key="1">
    <citation type="journal article" date="2016" name="Mol. Biol. Evol.">
        <title>Comparative Genomics of Early-Diverging Mushroom-Forming Fungi Provides Insights into the Origins of Lignocellulose Decay Capabilities.</title>
        <authorList>
            <person name="Nagy L.G."/>
            <person name="Riley R."/>
            <person name="Tritt A."/>
            <person name="Adam C."/>
            <person name="Daum C."/>
            <person name="Floudas D."/>
            <person name="Sun H."/>
            <person name="Yadav J.S."/>
            <person name="Pangilinan J."/>
            <person name="Larsson K.H."/>
            <person name="Matsuura K."/>
            <person name="Barry K."/>
            <person name="Labutti K."/>
            <person name="Kuo R."/>
            <person name="Ohm R.A."/>
            <person name="Bhattacharya S.S."/>
            <person name="Shirouzu T."/>
            <person name="Yoshinaga Y."/>
            <person name="Martin F.M."/>
            <person name="Grigoriev I.V."/>
            <person name="Hibbett D.S."/>
        </authorList>
    </citation>
    <scope>NUCLEOTIDE SEQUENCE [LARGE SCALE GENOMIC DNA]</scope>
    <source>
        <strain evidence="2 3">HHB9708</strain>
    </source>
</reference>
<gene>
    <name evidence="2" type="ORF">SISNIDRAFT_469987</name>
</gene>
<sequence>MVERLRRVRSHNIHWPYGDPHLYRKEIVRLSIRKEVLTHASRSHSVSPTSRPTLNLPDQRLNSPAPEAEAPPSTTPPNTPLIHPLPVPVDDPLPIPVDDPLPLTPQSPPPPHLPPIGTEPPAMHPPPPQPVLRGFIFGVPGVNNFYADRVPSPVPTEIDEAEYEEPDTALNASPSPPSVANSSRPVAIDPADAVARGLNFAVEEDHNQPHQFPIPRQDTFYCVRWEQPPRN</sequence>
<organism evidence="2 3">
    <name type="scientific">Sistotremastrum niveocremeum HHB9708</name>
    <dbReference type="NCBI Taxonomy" id="1314777"/>
    <lineage>
        <taxon>Eukaryota</taxon>
        <taxon>Fungi</taxon>
        <taxon>Dikarya</taxon>
        <taxon>Basidiomycota</taxon>
        <taxon>Agaricomycotina</taxon>
        <taxon>Agaricomycetes</taxon>
        <taxon>Sistotremastrales</taxon>
        <taxon>Sistotremastraceae</taxon>
        <taxon>Sertulicium</taxon>
        <taxon>Sertulicium niveocremeum</taxon>
    </lineage>
</organism>
<feature type="region of interest" description="Disordered" evidence="1">
    <location>
        <begin position="39"/>
        <end position="129"/>
    </location>
</feature>
<name>A0A164PH97_9AGAM</name>
<feature type="compositionally biased region" description="Polar residues" evidence="1">
    <location>
        <begin position="43"/>
        <end position="53"/>
    </location>
</feature>
<feature type="compositionally biased region" description="Pro residues" evidence="1">
    <location>
        <begin position="73"/>
        <end position="129"/>
    </location>
</feature>
<feature type="compositionally biased region" description="Low complexity" evidence="1">
    <location>
        <begin position="169"/>
        <end position="185"/>
    </location>
</feature>